<organism evidence="2 3">
    <name type="scientific">Athelia psychrophila</name>
    <dbReference type="NCBI Taxonomy" id="1759441"/>
    <lineage>
        <taxon>Eukaryota</taxon>
        <taxon>Fungi</taxon>
        <taxon>Dikarya</taxon>
        <taxon>Basidiomycota</taxon>
        <taxon>Agaricomycotina</taxon>
        <taxon>Agaricomycetes</taxon>
        <taxon>Agaricomycetidae</taxon>
        <taxon>Atheliales</taxon>
        <taxon>Atheliaceae</taxon>
        <taxon>Athelia</taxon>
    </lineage>
</organism>
<dbReference type="AlphaFoldDB" id="A0A166HC78"/>
<keyword evidence="1" id="KW-0732">Signal</keyword>
<evidence type="ECO:0008006" key="4">
    <source>
        <dbReference type="Google" id="ProtNLM"/>
    </source>
</evidence>
<sequence length="119" mass="12506">MGDLLVTVSIAMCAMRVGGLATGSSEDYLAHLLTCSRSDAFWNATPSCQGLARTCRRITEGKVHSFLACREHVKFSKGPRAFERSNGVIASTSLSGPGFGSFECCVAGVRDDVALQGGS</sequence>
<reference evidence="2 3" key="1">
    <citation type="journal article" date="2016" name="Mol. Biol. Evol.">
        <title>Comparative Genomics of Early-Diverging Mushroom-Forming Fungi Provides Insights into the Origins of Lignocellulose Decay Capabilities.</title>
        <authorList>
            <person name="Nagy L.G."/>
            <person name="Riley R."/>
            <person name="Tritt A."/>
            <person name="Adam C."/>
            <person name="Daum C."/>
            <person name="Floudas D."/>
            <person name="Sun H."/>
            <person name="Yadav J.S."/>
            <person name="Pangilinan J."/>
            <person name="Larsson K.H."/>
            <person name="Matsuura K."/>
            <person name="Barry K."/>
            <person name="Labutti K."/>
            <person name="Kuo R."/>
            <person name="Ohm R.A."/>
            <person name="Bhattacharya S.S."/>
            <person name="Shirouzu T."/>
            <person name="Yoshinaga Y."/>
            <person name="Martin F.M."/>
            <person name="Grigoriev I.V."/>
            <person name="Hibbett D.S."/>
        </authorList>
    </citation>
    <scope>NUCLEOTIDE SEQUENCE [LARGE SCALE GENOMIC DNA]</scope>
    <source>
        <strain evidence="2 3">CBS 109695</strain>
    </source>
</reference>
<proteinExistence type="predicted"/>
<dbReference type="EMBL" id="KV417570">
    <property type="protein sequence ID" value="KZP18704.1"/>
    <property type="molecule type" value="Genomic_DNA"/>
</dbReference>
<gene>
    <name evidence="2" type="ORF">FIBSPDRAFT_863488</name>
</gene>
<evidence type="ECO:0000313" key="3">
    <source>
        <dbReference type="Proteomes" id="UP000076532"/>
    </source>
</evidence>
<keyword evidence="3" id="KW-1185">Reference proteome</keyword>
<protein>
    <recommendedName>
        <fullName evidence="4">Secreted protein</fullName>
    </recommendedName>
</protein>
<evidence type="ECO:0000313" key="2">
    <source>
        <dbReference type="EMBL" id="KZP18704.1"/>
    </source>
</evidence>
<feature type="chain" id="PRO_5007874446" description="Secreted protein" evidence="1">
    <location>
        <begin position="20"/>
        <end position="119"/>
    </location>
</feature>
<evidence type="ECO:0000256" key="1">
    <source>
        <dbReference type="SAM" id="SignalP"/>
    </source>
</evidence>
<accession>A0A166HC78</accession>
<name>A0A166HC78_9AGAM</name>
<dbReference type="Proteomes" id="UP000076532">
    <property type="component" value="Unassembled WGS sequence"/>
</dbReference>
<feature type="signal peptide" evidence="1">
    <location>
        <begin position="1"/>
        <end position="19"/>
    </location>
</feature>